<keyword evidence="8" id="KW-1185">Reference proteome</keyword>
<dbReference type="InterPro" id="IPR005123">
    <property type="entry name" value="Oxoglu/Fe-dep_dioxygenase_dom"/>
</dbReference>
<dbReference type="Pfam" id="PF03171">
    <property type="entry name" value="2OG-FeII_Oxy"/>
    <property type="match status" value="1"/>
</dbReference>
<dbReference type="GO" id="GO:0051213">
    <property type="term" value="F:dioxygenase activity"/>
    <property type="evidence" value="ECO:0007669"/>
    <property type="project" value="UniProtKB-ARBA"/>
</dbReference>
<keyword evidence="3 5" id="KW-0560">Oxidoreductase</keyword>
<dbReference type="PROSITE" id="PS51471">
    <property type="entry name" value="FE2OG_OXY"/>
    <property type="match status" value="1"/>
</dbReference>
<protein>
    <recommendedName>
        <fullName evidence="6">Fe2OG dioxygenase domain-containing protein</fullName>
    </recommendedName>
</protein>
<dbReference type="Gramene" id="QL03p035503:mrna">
    <property type="protein sequence ID" value="QL03p035503:mrna"/>
    <property type="gene ID" value="QL03p035503"/>
</dbReference>
<evidence type="ECO:0000256" key="4">
    <source>
        <dbReference type="ARBA" id="ARBA00023004"/>
    </source>
</evidence>
<dbReference type="GO" id="GO:0046872">
    <property type="term" value="F:metal ion binding"/>
    <property type="evidence" value="ECO:0007669"/>
    <property type="project" value="UniProtKB-KW"/>
</dbReference>
<keyword evidence="4 5" id="KW-0408">Iron</keyword>
<evidence type="ECO:0000313" key="8">
    <source>
        <dbReference type="Proteomes" id="UP000594261"/>
    </source>
</evidence>
<feature type="domain" description="Fe2OG dioxygenase" evidence="6">
    <location>
        <begin position="208"/>
        <end position="314"/>
    </location>
</feature>
<sequence length="364" mass="40867">MATNVNDEEYDRVKEVKQFDESKIGVKGLVDSGITTIPRFFVHPPDVLSQLKAGSKTRPDLVIPTIDLSGVDSHHNRSLIVDQIRQACSSFGFFQIINHGVPLGVLDRTIESIKGFHEEPTEIKARFYTRGPGTGVSYISNVDLYNSKAASWRDTLQLRMGPKMADHDQIPEICRNEVIEWDREIKRLGEVLSGLMCEGLGVETSRLKEMTCLEGRTMVGHYYPKCPQPDLTVGLAYHTDPGVLTVVQQDHVGGLQVKYGEDWVDVKPVTGALVINVGDLLQIISNEVYKSAEHRVLANPSHEPRVSIAVFFNPGNRDDLYGPLPELISSEKPALYRQFTLTDFMTRFFKKELDGKSLSNYYKL</sequence>
<accession>A0A7N2L850</accession>
<keyword evidence="2 5" id="KW-0479">Metal-binding</keyword>
<evidence type="ECO:0000256" key="2">
    <source>
        <dbReference type="ARBA" id="ARBA00022723"/>
    </source>
</evidence>
<dbReference type="InterPro" id="IPR027443">
    <property type="entry name" value="IPNS-like_sf"/>
</dbReference>
<evidence type="ECO:0000313" key="7">
    <source>
        <dbReference type="EnsemblPlants" id="QL03p035503:mrna"/>
    </source>
</evidence>
<evidence type="ECO:0000259" key="6">
    <source>
        <dbReference type="PROSITE" id="PS51471"/>
    </source>
</evidence>
<proteinExistence type="inferred from homology"/>
<dbReference type="RefSeq" id="XP_030959707.1">
    <property type="nucleotide sequence ID" value="XM_031103847.1"/>
</dbReference>
<dbReference type="EMBL" id="LRBV02000003">
    <property type="status" value="NOT_ANNOTATED_CDS"/>
    <property type="molecule type" value="Genomic_DNA"/>
</dbReference>
<gene>
    <name evidence="7" type="primary">LOC115981580</name>
</gene>
<dbReference type="InterPro" id="IPR026992">
    <property type="entry name" value="DIOX_N"/>
</dbReference>
<reference evidence="7" key="2">
    <citation type="submission" date="2021-01" db="UniProtKB">
        <authorList>
            <consortium name="EnsemblPlants"/>
        </authorList>
    </citation>
    <scope>IDENTIFICATION</scope>
</reference>
<evidence type="ECO:0000256" key="3">
    <source>
        <dbReference type="ARBA" id="ARBA00023002"/>
    </source>
</evidence>
<dbReference type="FunFam" id="2.60.120.330:FF:000026">
    <property type="entry name" value="DIBOA-glucoside dioxygenase BX6"/>
    <property type="match status" value="1"/>
</dbReference>
<name>A0A7N2L850_QUELO</name>
<dbReference type="Pfam" id="PF14226">
    <property type="entry name" value="DIOX_N"/>
    <property type="match status" value="1"/>
</dbReference>
<dbReference type="OMA" id="LLEWDAH"/>
<dbReference type="InterPro" id="IPR044861">
    <property type="entry name" value="IPNS-like_FE2OG_OXY"/>
</dbReference>
<dbReference type="EnsemblPlants" id="QL03p035503:mrna">
    <property type="protein sequence ID" value="QL03p035503:mrna"/>
    <property type="gene ID" value="QL03p035503"/>
</dbReference>
<evidence type="ECO:0000256" key="5">
    <source>
        <dbReference type="RuleBase" id="RU003682"/>
    </source>
</evidence>
<dbReference type="AlphaFoldDB" id="A0A7N2L850"/>
<organism evidence="7 8">
    <name type="scientific">Quercus lobata</name>
    <name type="common">Valley oak</name>
    <dbReference type="NCBI Taxonomy" id="97700"/>
    <lineage>
        <taxon>Eukaryota</taxon>
        <taxon>Viridiplantae</taxon>
        <taxon>Streptophyta</taxon>
        <taxon>Embryophyta</taxon>
        <taxon>Tracheophyta</taxon>
        <taxon>Spermatophyta</taxon>
        <taxon>Magnoliopsida</taxon>
        <taxon>eudicotyledons</taxon>
        <taxon>Gunneridae</taxon>
        <taxon>Pentapetalae</taxon>
        <taxon>rosids</taxon>
        <taxon>fabids</taxon>
        <taxon>Fagales</taxon>
        <taxon>Fagaceae</taxon>
        <taxon>Quercus</taxon>
    </lineage>
</organism>
<dbReference type="InParanoid" id="A0A7N2L850"/>
<dbReference type="SUPFAM" id="SSF51197">
    <property type="entry name" value="Clavaminate synthase-like"/>
    <property type="match status" value="1"/>
</dbReference>
<dbReference type="PANTHER" id="PTHR10209">
    <property type="entry name" value="OXIDOREDUCTASE, 2OG-FE II OXYGENASE FAMILY PROTEIN"/>
    <property type="match status" value="1"/>
</dbReference>
<dbReference type="KEGG" id="qlo:115981580"/>
<dbReference type="PANTHER" id="PTHR10209:SF751">
    <property type="entry name" value="OS06G0255100 PROTEIN"/>
    <property type="match status" value="1"/>
</dbReference>
<dbReference type="Gene3D" id="2.60.120.330">
    <property type="entry name" value="B-lactam Antibiotic, Isopenicillin N Synthase, Chain"/>
    <property type="match status" value="1"/>
</dbReference>
<comment type="similarity">
    <text evidence="1 5">Belongs to the iron/ascorbate-dependent oxidoreductase family.</text>
</comment>
<dbReference type="Proteomes" id="UP000594261">
    <property type="component" value="Chromosome 3"/>
</dbReference>
<evidence type="ECO:0000256" key="1">
    <source>
        <dbReference type="ARBA" id="ARBA00008056"/>
    </source>
</evidence>
<dbReference type="OrthoDB" id="288590at2759"/>
<reference evidence="7 8" key="1">
    <citation type="journal article" date="2016" name="G3 (Bethesda)">
        <title>First Draft Assembly and Annotation of the Genome of a California Endemic Oak Quercus lobata Nee (Fagaceae).</title>
        <authorList>
            <person name="Sork V.L."/>
            <person name="Fitz-Gibbon S.T."/>
            <person name="Puiu D."/>
            <person name="Crepeau M."/>
            <person name="Gugger P.F."/>
            <person name="Sherman R."/>
            <person name="Stevens K."/>
            <person name="Langley C.H."/>
            <person name="Pellegrini M."/>
            <person name="Salzberg S.L."/>
        </authorList>
    </citation>
    <scope>NUCLEOTIDE SEQUENCE [LARGE SCALE GENOMIC DNA]</scope>
    <source>
        <strain evidence="7 8">cv. SW786</strain>
    </source>
</reference>
<dbReference type="GeneID" id="115981580"/>